<feature type="active site" evidence="7">
    <location>
        <position position="331"/>
    </location>
</feature>
<evidence type="ECO:0000256" key="1">
    <source>
        <dbReference type="ARBA" id="ARBA00005194"/>
    </source>
</evidence>
<reference evidence="11" key="1">
    <citation type="submission" date="2022-04" db="EMBL/GenBank/DDBJ databases">
        <title>Carnegiea gigantea Genome sequencing and assembly v2.</title>
        <authorList>
            <person name="Copetti D."/>
            <person name="Sanderson M.J."/>
            <person name="Burquez A."/>
            <person name="Wojciechowski M.F."/>
        </authorList>
    </citation>
    <scope>NUCLEOTIDE SEQUENCE</scope>
    <source>
        <strain evidence="11">SGP5-SGP5p</strain>
        <tissue evidence="11">Aerial part</tissue>
    </source>
</reference>
<feature type="domain" description="Beta-ketoacyl-[acyl-carrier-protein] synthase III C-terminal" evidence="10">
    <location>
        <begin position="328"/>
        <end position="410"/>
    </location>
</feature>
<dbReference type="EMBL" id="JAKOGI010000737">
    <property type="protein sequence ID" value="KAJ8430939.1"/>
    <property type="molecule type" value="Genomic_DNA"/>
</dbReference>
<dbReference type="InterPro" id="IPR012392">
    <property type="entry name" value="3-ktacl-CoA_syn"/>
</dbReference>
<feature type="active site" evidence="7">
    <location>
        <position position="364"/>
    </location>
</feature>
<feature type="active site" evidence="7">
    <location>
        <position position="335"/>
    </location>
</feature>
<feature type="chain" id="PRO_5040111098" description="3-ketoacyl-CoA synthase" evidence="8">
    <location>
        <begin position="24"/>
        <end position="464"/>
    </location>
</feature>
<evidence type="ECO:0000256" key="4">
    <source>
        <dbReference type="ARBA" id="ARBA00023315"/>
    </source>
</evidence>
<dbReference type="Pfam" id="PF08392">
    <property type="entry name" value="FAE1_CUT1_RppA"/>
    <property type="match status" value="1"/>
</dbReference>
<dbReference type="EC" id="2.3.1.-" evidence="6"/>
<feature type="active site" evidence="7">
    <location>
        <position position="247"/>
    </location>
</feature>
<keyword evidence="12" id="KW-1185">Reference proteome</keyword>
<dbReference type="InterPro" id="IPR013601">
    <property type="entry name" value="FAE1_typ3_polyketide_synth"/>
</dbReference>
<gene>
    <name evidence="11" type="ORF">Cgig2_003218</name>
</gene>
<feature type="signal peptide" evidence="8">
    <location>
        <begin position="1"/>
        <end position="23"/>
    </location>
</feature>
<evidence type="ECO:0000256" key="7">
    <source>
        <dbReference type="PIRSR" id="PIRSR036417-1"/>
    </source>
</evidence>
<dbReference type="PANTHER" id="PTHR31561">
    <property type="entry name" value="3-KETOACYL-COA SYNTHASE"/>
    <property type="match status" value="1"/>
</dbReference>
<keyword evidence="8" id="KW-0732">Signal</keyword>
<dbReference type="SUPFAM" id="SSF53901">
    <property type="entry name" value="Thiolase-like"/>
    <property type="match status" value="1"/>
</dbReference>
<dbReference type="CDD" id="cd00831">
    <property type="entry name" value="CHS_like"/>
    <property type="match status" value="1"/>
</dbReference>
<evidence type="ECO:0000259" key="10">
    <source>
        <dbReference type="Pfam" id="PF08541"/>
    </source>
</evidence>
<dbReference type="Proteomes" id="UP001153076">
    <property type="component" value="Unassembled WGS sequence"/>
</dbReference>
<feature type="active site" evidence="7">
    <location>
        <position position="368"/>
    </location>
</feature>
<evidence type="ECO:0000256" key="2">
    <source>
        <dbReference type="ARBA" id="ARBA00005531"/>
    </source>
</evidence>
<dbReference type="PIRSF" id="PIRSF036417">
    <property type="entry name" value="3-ktacl-CoA_syn"/>
    <property type="match status" value="1"/>
</dbReference>
<feature type="active site" evidence="7">
    <location>
        <position position="168"/>
    </location>
</feature>
<comment type="catalytic activity">
    <reaction evidence="5">
        <text>a very-long-chain acyl-CoA + malonyl-CoA + H(+) = a very-long-chain 3-oxoacyl-CoA + CO2 + CoA</text>
        <dbReference type="Rhea" id="RHEA:32727"/>
        <dbReference type="ChEBI" id="CHEBI:15378"/>
        <dbReference type="ChEBI" id="CHEBI:16526"/>
        <dbReference type="ChEBI" id="CHEBI:57287"/>
        <dbReference type="ChEBI" id="CHEBI:57384"/>
        <dbReference type="ChEBI" id="CHEBI:90725"/>
        <dbReference type="ChEBI" id="CHEBI:90736"/>
        <dbReference type="EC" id="2.3.1.199"/>
    </reaction>
</comment>
<evidence type="ECO:0000256" key="5">
    <source>
        <dbReference type="ARBA" id="ARBA00047375"/>
    </source>
</evidence>
<proteinExistence type="inferred from homology"/>
<dbReference type="Gene3D" id="3.40.47.10">
    <property type="match status" value="1"/>
</dbReference>
<name>A0A9Q1JTV1_9CARY</name>
<accession>A0A9Q1JTV1</accession>
<keyword evidence="4 6" id="KW-0012">Acyltransferase</keyword>
<dbReference type="GO" id="GO:0009922">
    <property type="term" value="F:fatty acid elongase activity"/>
    <property type="evidence" value="ECO:0007669"/>
    <property type="project" value="UniProtKB-EC"/>
</dbReference>
<evidence type="ECO:0000313" key="12">
    <source>
        <dbReference type="Proteomes" id="UP001153076"/>
    </source>
</evidence>
<evidence type="ECO:0000256" key="3">
    <source>
        <dbReference type="ARBA" id="ARBA00022679"/>
    </source>
</evidence>
<organism evidence="11 12">
    <name type="scientific">Carnegiea gigantea</name>
    <dbReference type="NCBI Taxonomy" id="171969"/>
    <lineage>
        <taxon>Eukaryota</taxon>
        <taxon>Viridiplantae</taxon>
        <taxon>Streptophyta</taxon>
        <taxon>Embryophyta</taxon>
        <taxon>Tracheophyta</taxon>
        <taxon>Spermatophyta</taxon>
        <taxon>Magnoliopsida</taxon>
        <taxon>eudicotyledons</taxon>
        <taxon>Gunneridae</taxon>
        <taxon>Pentapetalae</taxon>
        <taxon>Caryophyllales</taxon>
        <taxon>Cactineae</taxon>
        <taxon>Cactaceae</taxon>
        <taxon>Cactoideae</taxon>
        <taxon>Echinocereeae</taxon>
        <taxon>Carnegiea</taxon>
    </lineage>
</organism>
<evidence type="ECO:0000313" key="11">
    <source>
        <dbReference type="EMBL" id="KAJ8430939.1"/>
    </source>
</evidence>
<evidence type="ECO:0000256" key="8">
    <source>
        <dbReference type="SAM" id="SignalP"/>
    </source>
</evidence>
<dbReference type="GO" id="GO:0016020">
    <property type="term" value="C:membrane"/>
    <property type="evidence" value="ECO:0007669"/>
    <property type="project" value="InterPro"/>
</dbReference>
<evidence type="ECO:0000256" key="6">
    <source>
        <dbReference type="PIRNR" id="PIRNR036417"/>
    </source>
</evidence>
<feature type="domain" description="FAE" evidence="9">
    <location>
        <begin position="25"/>
        <end position="307"/>
    </location>
</feature>
<dbReference type="GO" id="GO:0006633">
    <property type="term" value="P:fatty acid biosynthetic process"/>
    <property type="evidence" value="ECO:0007669"/>
    <property type="project" value="InterPro"/>
</dbReference>
<comment type="similarity">
    <text evidence="2 6">Belongs to the thiolase-like superfamily. Chalcone/stilbene synthases family.</text>
</comment>
<protein>
    <recommendedName>
        <fullName evidence="6">3-ketoacyl-CoA synthase</fullName>
        <ecNumber evidence="6">2.3.1.-</ecNumber>
    </recommendedName>
</protein>
<dbReference type="OrthoDB" id="329835at2759"/>
<dbReference type="InterPro" id="IPR013747">
    <property type="entry name" value="ACP_syn_III_C"/>
</dbReference>
<dbReference type="AlphaFoldDB" id="A0A9Q1JTV1"/>
<dbReference type="Pfam" id="PF08541">
    <property type="entry name" value="ACP_syn_III_C"/>
    <property type="match status" value="1"/>
</dbReference>
<comment type="pathway">
    <text evidence="1 6">Lipid metabolism; fatty acid biosynthesis.</text>
</comment>
<comment type="caution">
    <text evidence="11">The sequence shown here is derived from an EMBL/GenBank/DDBJ whole genome shotgun (WGS) entry which is preliminary data.</text>
</comment>
<keyword evidence="3 6" id="KW-0808">Transferase</keyword>
<sequence length="464" mass="52888">MELLTAIYLFPFLYMAFLICKRAHEKKDKCCYMIHYECFKPPEDRKLSTETCATVVWRNKQLGLDEYRYLLKTIVSSGLGEATYSPRNVLEEREKSPTLVDALEEMDEIIFDTLDSLFDKCGIHPSEIDILVINVSLLSTAPSLTSRVVNRYKMRHDIKTYNVTGMGCSASIVAIDIVQQLFKVHKNVKAIVVSTESIGTNWYVGKDRSFMLSNCLFRTGGCSMLFSNDVSMKHRAKFKLNCMVRTHLGSDDVAYYCCYQKEDDEGYAGFCLTKHLPKAAAKAFTMNLKVLVPKILPLKELIRYLIVSRTQTKNDLEKVGLGLDFKSGVQHFCIHPGGRAVIDGTGKGLQLSEYDLEPARMALHRWGNTSAAGFWYVLGYMEAKKRLKKGEKILMISFGAGFKCNNCVWEVMRDLKDRNVWDDCIDEYPPETLVNPFIESFPGKKALQIYAEYHHGMHCDLKCE</sequence>
<evidence type="ECO:0000259" key="9">
    <source>
        <dbReference type="Pfam" id="PF08392"/>
    </source>
</evidence>
<dbReference type="InterPro" id="IPR016039">
    <property type="entry name" value="Thiolase-like"/>
</dbReference>